<reference evidence="2" key="1">
    <citation type="journal article" date="2012" name="Proc. Natl. Acad. Sci. U.S.A.">
        <title>Genome sequence of the button mushroom Agaricus bisporus reveals mechanisms governing adaptation to a humic-rich ecological niche.</title>
        <authorList>
            <person name="Morin E."/>
            <person name="Kohler A."/>
            <person name="Baker A.R."/>
            <person name="Foulongne-Oriol M."/>
            <person name="Lombard V."/>
            <person name="Nagy L.G."/>
            <person name="Ohm R.A."/>
            <person name="Patyshakuliyeva A."/>
            <person name="Brun A."/>
            <person name="Aerts A.L."/>
            <person name="Bailey A.M."/>
            <person name="Billette C."/>
            <person name="Coutinho P.M."/>
            <person name="Deakin G."/>
            <person name="Doddapaneni H."/>
            <person name="Floudas D."/>
            <person name="Grimwood J."/>
            <person name="Hilden K."/>
            <person name="Kuees U."/>
            <person name="LaButti K.M."/>
            <person name="Lapidus A."/>
            <person name="Lindquist E.A."/>
            <person name="Lucas S.M."/>
            <person name="Murat C."/>
            <person name="Riley R.W."/>
            <person name="Salamov A.A."/>
            <person name="Schmutz J."/>
            <person name="Subramanian V."/>
            <person name="Woesten H.A.B."/>
            <person name="Xu J."/>
            <person name="Eastwood D.C."/>
            <person name="Foster G.D."/>
            <person name="Sonnenberg A.S."/>
            <person name="Cullen D."/>
            <person name="de Vries R.P."/>
            <person name="Lundell T."/>
            <person name="Hibbett D.S."/>
            <person name="Henrissat B."/>
            <person name="Burton K.S."/>
            <person name="Kerrigan R.W."/>
            <person name="Challen M.P."/>
            <person name="Grigoriev I.V."/>
            <person name="Martin F."/>
        </authorList>
    </citation>
    <scope>NUCLEOTIDE SEQUENCE [LARGE SCALE GENOMIC DNA]</scope>
    <source>
        <strain evidence="2">JB137-S8 / ATCC MYA-4627 / FGSC 10392</strain>
    </source>
</reference>
<evidence type="ECO:0000313" key="2">
    <source>
        <dbReference type="Proteomes" id="UP000008493"/>
    </source>
</evidence>
<proteinExistence type="predicted"/>
<dbReference type="RefSeq" id="XP_007327496.1">
    <property type="nucleotide sequence ID" value="XM_007327434.1"/>
</dbReference>
<dbReference type="InParanoid" id="K5XEL9"/>
<gene>
    <name evidence="1" type="ORF">AGABI1DRAFT_83096</name>
</gene>
<organism evidence="1 2">
    <name type="scientific">Agaricus bisporus var. burnettii (strain JB137-S8 / ATCC MYA-4627 / FGSC 10392)</name>
    <name type="common">White button mushroom</name>
    <dbReference type="NCBI Taxonomy" id="597362"/>
    <lineage>
        <taxon>Eukaryota</taxon>
        <taxon>Fungi</taxon>
        <taxon>Dikarya</taxon>
        <taxon>Basidiomycota</taxon>
        <taxon>Agaricomycotina</taxon>
        <taxon>Agaricomycetes</taxon>
        <taxon>Agaricomycetidae</taxon>
        <taxon>Agaricales</taxon>
        <taxon>Agaricineae</taxon>
        <taxon>Agaricaceae</taxon>
        <taxon>Agaricus</taxon>
    </lineage>
</organism>
<protein>
    <submittedName>
        <fullName evidence="1">Uncharacterized protein</fullName>
    </submittedName>
</protein>
<evidence type="ECO:0000313" key="1">
    <source>
        <dbReference type="EMBL" id="EKM81617.1"/>
    </source>
</evidence>
<dbReference type="EMBL" id="JH971387">
    <property type="protein sequence ID" value="EKM81617.1"/>
    <property type="molecule type" value="Genomic_DNA"/>
</dbReference>
<accession>K5XEL9</accession>
<dbReference type="AlphaFoldDB" id="K5XEL9"/>
<dbReference type="KEGG" id="abp:AGABI1DRAFT83096"/>
<dbReference type="Proteomes" id="UP000008493">
    <property type="component" value="Unassembled WGS sequence"/>
</dbReference>
<dbReference type="HOGENOM" id="CLU_2687218_0_0_1"/>
<sequence>MRRKFGVEFLLVVLVSEDVREMRGRRSEIFISRILNRHHLLYHIEMVKEEFWDMVILMDMVLTDLTVNHPTTTI</sequence>
<keyword evidence="2" id="KW-1185">Reference proteome</keyword>
<dbReference type="GeneID" id="18831885"/>
<name>K5XEL9_AGABU</name>